<organism evidence="2 3">
    <name type="scientific">Candidatus Segetimicrobium genomatis</name>
    <dbReference type="NCBI Taxonomy" id="2569760"/>
    <lineage>
        <taxon>Bacteria</taxon>
        <taxon>Bacillati</taxon>
        <taxon>Candidatus Sysuimicrobiota</taxon>
        <taxon>Candidatus Sysuimicrobiia</taxon>
        <taxon>Candidatus Sysuimicrobiales</taxon>
        <taxon>Candidatus Segetimicrobiaceae</taxon>
        <taxon>Candidatus Segetimicrobium</taxon>
    </lineage>
</organism>
<evidence type="ECO:0000256" key="1">
    <source>
        <dbReference type="SAM" id="Phobius"/>
    </source>
</evidence>
<keyword evidence="1" id="KW-0812">Transmembrane</keyword>
<feature type="transmembrane region" description="Helical" evidence="1">
    <location>
        <begin position="63"/>
        <end position="80"/>
    </location>
</feature>
<feature type="transmembrane region" description="Helical" evidence="1">
    <location>
        <begin position="120"/>
        <end position="146"/>
    </location>
</feature>
<feature type="transmembrane region" description="Helical" evidence="1">
    <location>
        <begin position="158"/>
        <end position="176"/>
    </location>
</feature>
<keyword evidence="1" id="KW-1133">Transmembrane helix</keyword>
<gene>
    <name evidence="2" type="ORF">E6H04_07155</name>
</gene>
<dbReference type="Proteomes" id="UP000320048">
    <property type="component" value="Unassembled WGS sequence"/>
</dbReference>
<reference evidence="2 3" key="1">
    <citation type="journal article" date="2019" name="Nat. Microbiol.">
        <title>Mediterranean grassland soil C-N compound turnover is dependent on rainfall and depth, and is mediated by genomically divergent microorganisms.</title>
        <authorList>
            <person name="Diamond S."/>
            <person name="Andeer P.F."/>
            <person name="Li Z."/>
            <person name="Crits-Christoph A."/>
            <person name="Burstein D."/>
            <person name="Anantharaman K."/>
            <person name="Lane K.R."/>
            <person name="Thomas B.C."/>
            <person name="Pan C."/>
            <person name="Northen T.R."/>
            <person name="Banfield J.F."/>
        </authorList>
    </citation>
    <scope>NUCLEOTIDE SEQUENCE [LARGE SCALE GENOMIC DNA]</scope>
    <source>
        <strain evidence="2">NP_7</strain>
    </source>
</reference>
<name>A0A537JCP1_9BACT</name>
<protein>
    <submittedName>
        <fullName evidence="2">Uncharacterized protein</fullName>
    </submittedName>
</protein>
<dbReference type="AlphaFoldDB" id="A0A537JCP1"/>
<evidence type="ECO:0000313" key="2">
    <source>
        <dbReference type="EMBL" id="TMI81293.1"/>
    </source>
</evidence>
<accession>A0A537JCP1</accession>
<proteinExistence type="predicted"/>
<dbReference type="EMBL" id="VBAO01000177">
    <property type="protein sequence ID" value="TMI81293.1"/>
    <property type="molecule type" value="Genomic_DNA"/>
</dbReference>
<keyword evidence="1" id="KW-0472">Membrane</keyword>
<sequence length="203" mass="22714">MTTSLAFRILLSHFLPGLLALPGAIALTALLLSFSGLQSCTSFTCCPQICTGRLLDWARGNPALASLGVLVIPLVLGILVDDWRHSFWPCDEDSNPKWGGAIAQLAVLPRHLFRFMYDEYYYYVEFDGNGFLAVGFSGSFVFLNYLRTNLLPLSRQSIVVALLILAVSATLFRFLWRSWHKALDEFFDDLGSTARSHREGNRC</sequence>
<evidence type="ECO:0000313" key="3">
    <source>
        <dbReference type="Proteomes" id="UP000320048"/>
    </source>
</evidence>
<comment type="caution">
    <text evidence="2">The sequence shown here is derived from an EMBL/GenBank/DDBJ whole genome shotgun (WGS) entry which is preliminary data.</text>
</comment>